<evidence type="ECO:0000313" key="2">
    <source>
        <dbReference type="Proteomes" id="UP000708148"/>
    </source>
</evidence>
<keyword evidence="2" id="KW-1185">Reference proteome</keyword>
<dbReference type="InterPro" id="IPR023393">
    <property type="entry name" value="START-like_dom_sf"/>
</dbReference>
<dbReference type="EMBL" id="CAJHUC010001704">
    <property type="protein sequence ID" value="CAD7702086.1"/>
    <property type="molecule type" value="Genomic_DNA"/>
</dbReference>
<reference evidence="1" key="1">
    <citation type="submission" date="2020-12" db="EMBL/GenBank/DDBJ databases">
        <authorList>
            <person name="Iha C."/>
        </authorList>
    </citation>
    <scope>NUCLEOTIDE SEQUENCE</scope>
</reference>
<dbReference type="SUPFAM" id="SSF55961">
    <property type="entry name" value="Bet v1-like"/>
    <property type="match status" value="1"/>
</dbReference>
<dbReference type="Proteomes" id="UP000708148">
    <property type="component" value="Unassembled WGS sequence"/>
</dbReference>
<dbReference type="PANTHER" id="PTHR31385">
    <property type="entry name" value="PUTATIVE (DUF220)-RELATED"/>
    <property type="match status" value="1"/>
</dbReference>
<dbReference type="Gene3D" id="3.30.530.20">
    <property type="match status" value="1"/>
</dbReference>
<dbReference type="OrthoDB" id="530906at2759"/>
<protein>
    <recommendedName>
        <fullName evidence="3">Coenzyme Q-binding protein COQ10 START domain-containing protein</fullName>
    </recommendedName>
</protein>
<accession>A0A8S1JEA8</accession>
<organism evidence="1 2">
    <name type="scientific">Ostreobium quekettii</name>
    <dbReference type="NCBI Taxonomy" id="121088"/>
    <lineage>
        <taxon>Eukaryota</taxon>
        <taxon>Viridiplantae</taxon>
        <taxon>Chlorophyta</taxon>
        <taxon>core chlorophytes</taxon>
        <taxon>Ulvophyceae</taxon>
        <taxon>TCBD clade</taxon>
        <taxon>Bryopsidales</taxon>
        <taxon>Ostreobineae</taxon>
        <taxon>Ostreobiaceae</taxon>
        <taxon>Ostreobium</taxon>
    </lineage>
</organism>
<evidence type="ECO:0008006" key="3">
    <source>
        <dbReference type="Google" id="ProtNLM"/>
    </source>
</evidence>
<dbReference type="AlphaFoldDB" id="A0A8S1JEA8"/>
<dbReference type="PANTHER" id="PTHR31385:SF1">
    <property type="entry name" value="PUTATIVE (DUF220)-RELATED"/>
    <property type="match status" value="1"/>
</dbReference>
<sequence length="270" mass="29485">MPNEGAIQNGRIEQASEASGPVDLTVGEWHDPEDDASRVVASEKDGFLCHISLRRRWAIEPSAVFRILTNPDNSKIFRDIYSVPYRKVLEDDGQGRQVVEVEQASGFKFLIIPILFRTRLIVEQDEQALTMSFRLARRGTMKEFRGVWTLVPAYEEGPGGERRASGTIATMEQDVLPAFVPPFFARVLRGISVNACRRVVQDVDEVVERVRAGEALQDLLDRGIKGVPRAAAGGKTGVADGAGNVASFPVAAGDTCTSEEEDSPRVGTTG</sequence>
<comment type="caution">
    <text evidence="1">The sequence shown here is derived from an EMBL/GenBank/DDBJ whole genome shotgun (WGS) entry which is preliminary data.</text>
</comment>
<name>A0A8S1JEA8_9CHLO</name>
<evidence type="ECO:0000313" key="1">
    <source>
        <dbReference type="EMBL" id="CAD7702086.1"/>
    </source>
</evidence>
<gene>
    <name evidence="1" type="ORF">OSTQU699_LOCUS7443</name>
</gene>
<proteinExistence type="predicted"/>